<evidence type="ECO:0000313" key="1">
    <source>
        <dbReference type="EMBL" id="MBO0477869.1"/>
    </source>
</evidence>
<organism evidence="1 2">
    <name type="scientific">Candidatus Vagococcus giribetii</name>
    <dbReference type="NCBI Taxonomy" id="2230876"/>
    <lineage>
        <taxon>Bacteria</taxon>
        <taxon>Bacillati</taxon>
        <taxon>Bacillota</taxon>
        <taxon>Bacilli</taxon>
        <taxon>Lactobacillales</taxon>
        <taxon>Enterococcaceae</taxon>
        <taxon>Vagococcus</taxon>
    </lineage>
</organism>
<dbReference type="InterPro" id="IPR021146">
    <property type="entry name" value="Phage_gp6-like_head-tail"/>
</dbReference>
<dbReference type="Proteomes" id="UP000664857">
    <property type="component" value="Unassembled WGS sequence"/>
</dbReference>
<name>A0ABS3HVT3_9ENTE</name>
<dbReference type="EMBL" id="JAFLVX010000038">
    <property type="protein sequence ID" value="MBO0477869.1"/>
    <property type="molecule type" value="Genomic_DNA"/>
</dbReference>
<keyword evidence="2" id="KW-1185">Reference proteome</keyword>
<evidence type="ECO:0000313" key="2">
    <source>
        <dbReference type="Proteomes" id="UP000664857"/>
    </source>
</evidence>
<sequence>MEENKVRETLLSTIIISEDEKQEIESVLDNLVSDTLSEFLVLMRVESINEVPNKYLFIPKNVFKARFSRLGKEGIENYSQSEQSFTYDMSDFKEYSNIIIDFVDSNVEKHGVGLQWF</sequence>
<gene>
    <name evidence="1" type="ORF">DOK76_12375</name>
</gene>
<comment type="caution">
    <text evidence="1">The sequence shown here is derived from an EMBL/GenBank/DDBJ whole genome shotgun (WGS) entry which is preliminary data.</text>
</comment>
<dbReference type="Pfam" id="PF05135">
    <property type="entry name" value="Phage_connect_1"/>
    <property type="match status" value="1"/>
</dbReference>
<dbReference type="RefSeq" id="WP_206968227.1">
    <property type="nucleotide sequence ID" value="NZ_JAFLVX010000038.1"/>
</dbReference>
<protein>
    <submittedName>
        <fullName evidence="1">Uncharacterized protein</fullName>
    </submittedName>
</protein>
<accession>A0ABS3HVT3</accession>
<reference evidence="1 2" key="1">
    <citation type="submission" date="2021-03" db="EMBL/GenBank/DDBJ databases">
        <title>Enterococcal diversity collection.</title>
        <authorList>
            <person name="Gilmore M.S."/>
            <person name="Schwartzman J."/>
            <person name="Van Tyne D."/>
            <person name="Martin M."/>
            <person name="Earl A.M."/>
            <person name="Manson A.L."/>
            <person name="Straub T."/>
            <person name="Salamzade R."/>
            <person name="Saavedra J."/>
            <person name="Lebreton F."/>
            <person name="Prichula J."/>
            <person name="Schaufler K."/>
            <person name="Gaca A."/>
            <person name="Sgardioli B."/>
            <person name="Wagenaar J."/>
            <person name="Strong T."/>
        </authorList>
    </citation>
    <scope>NUCLEOTIDE SEQUENCE [LARGE SCALE GENOMIC DNA]</scope>
    <source>
        <strain evidence="1 2">DIV0080</strain>
    </source>
</reference>
<proteinExistence type="predicted"/>